<feature type="region of interest" description="Disordered" evidence="1">
    <location>
        <begin position="1"/>
        <end position="28"/>
    </location>
</feature>
<feature type="compositionally biased region" description="Polar residues" evidence="1">
    <location>
        <begin position="94"/>
        <end position="122"/>
    </location>
</feature>
<name>A0AAD1Y5M2_EUPCR</name>
<reference evidence="2" key="1">
    <citation type="submission" date="2023-07" db="EMBL/GenBank/DDBJ databases">
        <authorList>
            <consortium name="AG Swart"/>
            <person name="Singh M."/>
            <person name="Singh A."/>
            <person name="Seah K."/>
            <person name="Emmerich C."/>
        </authorList>
    </citation>
    <scope>NUCLEOTIDE SEQUENCE</scope>
    <source>
        <strain evidence="2">DP1</strain>
    </source>
</reference>
<accession>A0AAD1Y5M2</accession>
<feature type="region of interest" description="Disordered" evidence="1">
    <location>
        <begin position="42"/>
        <end position="126"/>
    </location>
</feature>
<evidence type="ECO:0000313" key="3">
    <source>
        <dbReference type="Proteomes" id="UP001295684"/>
    </source>
</evidence>
<proteinExistence type="predicted"/>
<dbReference type="EMBL" id="CAMPGE010027523">
    <property type="protein sequence ID" value="CAI2385143.1"/>
    <property type="molecule type" value="Genomic_DNA"/>
</dbReference>
<dbReference type="AlphaFoldDB" id="A0AAD1Y5M2"/>
<sequence>MDPAYVSDEDMEYNSVSSNETDAHQDPHEPFIFNKLLYDNKKSSVSPQEIHDKFDLDKPSEATDFIARKSTADTRSQSLEANASDTEMEDISPNEPTWSDQSIPHAGSQTQDTNDHTMSSSEEIPPGLKVNMAVSPASMEEEKGVPVRGQTGGAQKPKSKNTLVKSMVRKEINKLRSDLIQEQFKANIKIIKEDQLDLTRINDLVGKFSIELCQTLDRAIEAKSQYLHKYLDDLGITAEEFEGGNLSFFGEHLLTSDLEMTEEEKHELVIKLISKMLSTELSNKIINNVVSSGSEHLSCNLTFHLCLMKKLSDYKRDRSDQCIEDLKQGFISFFLQNYSINREFYEEKINSLLEILKLPPWEANLPPLK</sequence>
<keyword evidence="3" id="KW-1185">Reference proteome</keyword>
<gene>
    <name evidence="2" type="ORF">ECRASSUSDP1_LOCUS26691</name>
</gene>
<evidence type="ECO:0000313" key="2">
    <source>
        <dbReference type="EMBL" id="CAI2385143.1"/>
    </source>
</evidence>
<organism evidence="2 3">
    <name type="scientific">Euplotes crassus</name>
    <dbReference type="NCBI Taxonomy" id="5936"/>
    <lineage>
        <taxon>Eukaryota</taxon>
        <taxon>Sar</taxon>
        <taxon>Alveolata</taxon>
        <taxon>Ciliophora</taxon>
        <taxon>Intramacronucleata</taxon>
        <taxon>Spirotrichea</taxon>
        <taxon>Hypotrichia</taxon>
        <taxon>Euplotida</taxon>
        <taxon>Euplotidae</taxon>
        <taxon>Moneuplotes</taxon>
    </lineage>
</organism>
<feature type="compositionally biased region" description="Basic and acidic residues" evidence="1">
    <location>
        <begin position="49"/>
        <end position="72"/>
    </location>
</feature>
<protein>
    <submittedName>
        <fullName evidence="2">Uncharacterized protein</fullName>
    </submittedName>
</protein>
<evidence type="ECO:0000256" key="1">
    <source>
        <dbReference type="SAM" id="MobiDB-lite"/>
    </source>
</evidence>
<dbReference type="Proteomes" id="UP001295684">
    <property type="component" value="Unassembled WGS sequence"/>
</dbReference>
<feature type="compositionally biased region" description="Polar residues" evidence="1">
    <location>
        <begin position="73"/>
        <end position="85"/>
    </location>
</feature>
<comment type="caution">
    <text evidence="2">The sequence shown here is derived from an EMBL/GenBank/DDBJ whole genome shotgun (WGS) entry which is preliminary data.</text>
</comment>